<reference evidence="11" key="1">
    <citation type="submission" date="2021-01" db="EMBL/GenBank/DDBJ databases">
        <title>Whole genome shotgun sequence of Actinocatenispora rupis NBRC 107355.</title>
        <authorList>
            <person name="Komaki H."/>
            <person name="Tamura T."/>
        </authorList>
    </citation>
    <scope>NUCLEOTIDE SEQUENCE</scope>
    <source>
        <strain evidence="11">NBRC 107355</strain>
    </source>
</reference>
<evidence type="ECO:0000256" key="5">
    <source>
        <dbReference type="ARBA" id="ARBA00022679"/>
    </source>
</evidence>
<dbReference type="PANTHER" id="PTHR12468:SF2">
    <property type="entry name" value="GPI MANNOSYLTRANSFERASE 2"/>
    <property type="match status" value="1"/>
</dbReference>
<dbReference type="AlphaFoldDB" id="A0A8J3NCI7"/>
<feature type="transmembrane region" description="Helical" evidence="10">
    <location>
        <begin position="344"/>
        <end position="362"/>
    </location>
</feature>
<evidence type="ECO:0000256" key="10">
    <source>
        <dbReference type="SAM" id="Phobius"/>
    </source>
</evidence>
<feature type="transmembrane region" description="Helical" evidence="10">
    <location>
        <begin position="369"/>
        <end position="391"/>
    </location>
</feature>
<evidence type="ECO:0000313" key="12">
    <source>
        <dbReference type="Proteomes" id="UP000612808"/>
    </source>
</evidence>
<comment type="subcellular location">
    <subcellularLocation>
        <location evidence="1">Endoplasmic reticulum membrane</location>
        <topology evidence="1">Multi-pass membrane protein</topology>
    </subcellularLocation>
</comment>
<keyword evidence="7" id="KW-0256">Endoplasmic reticulum</keyword>
<feature type="transmembrane region" description="Helical" evidence="10">
    <location>
        <begin position="113"/>
        <end position="135"/>
    </location>
</feature>
<dbReference type="Pfam" id="PF04188">
    <property type="entry name" value="Mannosyl_trans2"/>
    <property type="match status" value="1"/>
</dbReference>
<accession>A0A8J3NCI7</accession>
<evidence type="ECO:0000256" key="2">
    <source>
        <dbReference type="ARBA" id="ARBA00004687"/>
    </source>
</evidence>
<feature type="transmembrane region" description="Helical" evidence="10">
    <location>
        <begin position="147"/>
        <end position="180"/>
    </location>
</feature>
<evidence type="ECO:0000256" key="4">
    <source>
        <dbReference type="ARBA" id="ARBA00022676"/>
    </source>
</evidence>
<evidence type="ECO:0000256" key="6">
    <source>
        <dbReference type="ARBA" id="ARBA00022692"/>
    </source>
</evidence>
<evidence type="ECO:0000256" key="9">
    <source>
        <dbReference type="ARBA" id="ARBA00023136"/>
    </source>
</evidence>
<keyword evidence="6 10" id="KW-0812">Transmembrane</keyword>
<feature type="transmembrane region" description="Helical" evidence="10">
    <location>
        <begin position="320"/>
        <end position="338"/>
    </location>
</feature>
<dbReference type="UniPathway" id="UPA00196"/>
<feature type="transmembrane region" description="Helical" evidence="10">
    <location>
        <begin position="291"/>
        <end position="313"/>
    </location>
</feature>
<evidence type="ECO:0000256" key="1">
    <source>
        <dbReference type="ARBA" id="ARBA00004477"/>
    </source>
</evidence>
<dbReference type="GO" id="GO:0004376">
    <property type="term" value="F:GPI mannosyltransferase activity"/>
    <property type="evidence" value="ECO:0007669"/>
    <property type="project" value="InterPro"/>
</dbReference>
<feature type="transmembrane region" description="Helical" evidence="10">
    <location>
        <begin position="28"/>
        <end position="50"/>
    </location>
</feature>
<dbReference type="GO" id="GO:0000009">
    <property type="term" value="F:alpha-1,6-mannosyltransferase activity"/>
    <property type="evidence" value="ECO:0007669"/>
    <property type="project" value="InterPro"/>
</dbReference>
<evidence type="ECO:0000256" key="3">
    <source>
        <dbReference type="ARBA" id="ARBA00022502"/>
    </source>
</evidence>
<sequence length="393" mass="42300">MTSGATERVGPPAGDAVGARREFVLRHVLVPLVIFAANRFVQLLLVWALVKPDSSVSSRLTIWDADFFLRIARDGYDRGFQYDPSGHLVGNTLAFFPGYPMCVRALAFLGLPYALAGIVVSLLFGAAATVLIHLLGRRLRDDRFGYVLAVLFCAQPMSIMFSMAYSEAMFCALVLAMLLAMHHGRWLTAGAFGVLAGLTRTTGLAAALALAAYAAWSIWTGRREPGTPRVRPAVAALAALASVPAYWLWVGLRLGRLDGWFVQQSQGWGTKIDWGAASIDFVTSTFRTSDGLVPVAAALILVGTGVLVVAAVLARFWWPMTLYGLLAYGTVVGAAGYFNSRPRLLVPVLSALLPVGAALVTARTRVLVPCLVGISLLGCWFGAYMITVWPYTI</sequence>
<feature type="transmembrane region" description="Helical" evidence="10">
    <location>
        <begin position="192"/>
        <end position="218"/>
    </location>
</feature>
<keyword evidence="3" id="KW-0337">GPI-anchor biosynthesis</keyword>
<evidence type="ECO:0000256" key="7">
    <source>
        <dbReference type="ARBA" id="ARBA00022824"/>
    </source>
</evidence>
<keyword evidence="4" id="KW-0328">Glycosyltransferase</keyword>
<gene>
    <name evidence="11" type="ORF">Aru02nite_52480</name>
</gene>
<protein>
    <submittedName>
        <fullName evidence="11">Membrane protein</fullName>
    </submittedName>
</protein>
<keyword evidence="9 10" id="KW-0472">Membrane</keyword>
<proteinExistence type="predicted"/>
<keyword evidence="12" id="KW-1185">Reference proteome</keyword>
<evidence type="ECO:0000256" key="8">
    <source>
        <dbReference type="ARBA" id="ARBA00022989"/>
    </source>
</evidence>
<dbReference type="GO" id="GO:0006506">
    <property type="term" value="P:GPI anchor biosynthetic process"/>
    <property type="evidence" value="ECO:0007669"/>
    <property type="project" value="UniProtKB-UniPathway"/>
</dbReference>
<comment type="pathway">
    <text evidence="2">Glycolipid biosynthesis; glycosylphosphatidylinositol-anchor biosynthesis.</text>
</comment>
<evidence type="ECO:0000313" key="11">
    <source>
        <dbReference type="EMBL" id="GID14359.1"/>
    </source>
</evidence>
<dbReference type="GO" id="GO:0016020">
    <property type="term" value="C:membrane"/>
    <property type="evidence" value="ECO:0007669"/>
    <property type="project" value="GOC"/>
</dbReference>
<feature type="transmembrane region" description="Helical" evidence="10">
    <location>
        <begin position="230"/>
        <end position="249"/>
    </location>
</feature>
<dbReference type="InterPro" id="IPR007315">
    <property type="entry name" value="PIG-V/Gpi18"/>
</dbReference>
<dbReference type="RefSeq" id="WP_203662191.1">
    <property type="nucleotide sequence ID" value="NZ_BAAAZM010000030.1"/>
</dbReference>
<organism evidence="11 12">
    <name type="scientific">Actinocatenispora rupis</name>
    <dbReference type="NCBI Taxonomy" id="519421"/>
    <lineage>
        <taxon>Bacteria</taxon>
        <taxon>Bacillati</taxon>
        <taxon>Actinomycetota</taxon>
        <taxon>Actinomycetes</taxon>
        <taxon>Micromonosporales</taxon>
        <taxon>Micromonosporaceae</taxon>
        <taxon>Actinocatenispora</taxon>
    </lineage>
</organism>
<keyword evidence="5" id="KW-0808">Transferase</keyword>
<name>A0A8J3NCI7_9ACTN</name>
<comment type="caution">
    <text evidence="11">The sequence shown here is derived from an EMBL/GenBank/DDBJ whole genome shotgun (WGS) entry which is preliminary data.</text>
</comment>
<keyword evidence="8 10" id="KW-1133">Transmembrane helix</keyword>
<dbReference type="PANTHER" id="PTHR12468">
    <property type="entry name" value="GPI MANNOSYLTRANSFERASE 2"/>
    <property type="match status" value="1"/>
</dbReference>
<dbReference type="EMBL" id="BOMB01000031">
    <property type="protein sequence ID" value="GID14359.1"/>
    <property type="molecule type" value="Genomic_DNA"/>
</dbReference>
<dbReference type="Proteomes" id="UP000612808">
    <property type="component" value="Unassembled WGS sequence"/>
</dbReference>